<name>A0A0E9W6V5_ANGAN</name>
<sequence length="53" mass="6066">MQGGESVCCWRDTLSGIRGKTTIVPVFKMEVLFRVVPLRYIYLVDAFIQSDVQ</sequence>
<dbReference type="AlphaFoldDB" id="A0A0E9W6V5"/>
<evidence type="ECO:0000313" key="1">
    <source>
        <dbReference type="EMBL" id="JAH85290.1"/>
    </source>
</evidence>
<accession>A0A0E9W6V5</accession>
<organism evidence="1">
    <name type="scientific">Anguilla anguilla</name>
    <name type="common">European freshwater eel</name>
    <name type="synonym">Muraena anguilla</name>
    <dbReference type="NCBI Taxonomy" id="7936"/>
    <lineage>
        <taxon>Eukaryota</taxon>
        <taxon>Metazoa</taxon>
        <taxon>Chordata</taxon>
        <taxon>Craniata</taxon>
        <taxon>Vertebrata</taxon>
        <taxon>Euteleostomi</taxon>
        <taxon>Actinopterygii</taxon>
        <taxon>Neopterygii</taxon>
        <taxon>Teleostei</taxon>
        <taxon>Anguilliformes</taxon>
        <taxon>Anguillidae</taxon>
        <taxon>Anguilla</taxon>
    </lineage>
</organism>
<dbReference type="EMBL" id="GBXM01023287">
    <property type="protein sequence ID" value="JAH85290.1"/>
    <property type="molecule type" value="Transcribed_RNA"/>
</dbReference>
<protein>
    <submittedName>
        <fullName evidence="1">Uncharacterized protein</fullName>
    </submittedName>
</protein>
<reference evidence="1" key="2">
    <citation type="journal article" date="2015" name="Fish Shellfish Immunol.">
        <title>Early steps in the European eel (Anguilla anguilla)-Vibrio vulnificus interaction in the gills: Role of the RtxA13 toxin.</title>
        <authorList>
            <person name="Callol A."/>
            <person name="Pajuelo D."/>
            <person name="Ebbesson L."/>
            <person name="Teles M."/>
            <person name="MacKenzie S."/>
            <person name="Amaro C."/>
        </authorList>
    </citation>
    <scope>NUCLEOTIDE SEQUENCE</scope>
</reference>
<reference evidence="1" key="1">
    <citation type="submission" date="2014-11" db="EMBL/GenBank/DDBJ databases">
        <authorList>
            <person name="Amaro Gonzalez C."/>
        </authorList>
    </citation>
    <scope>NUCLEOTIDE SEQUENCE</scope>
</reference>
<proteinExistence type="predicted"/>